<dbReference type="InterPro" id="IPR017438">
    <property type="entry name" value="ATP-NAD_kinase_N"/>
</dbReference>
<dbReference type="Gene3D" id="2.60.200.40">
    <property type="match status" value="1"/>
</dbReference>
<evidence type="ECO:0000256" key="12">
    <source>
        <dbReference type="ARBA" id="ARBA00023264"/>
    </source>
</evidence>
<dbReference type="InterPro" id="IPR050187">
    <property type="entry name" value="Lipid_Phosphate_FormReg"/>
</dbReference>
<dbReference type="EMBL" id="JAIEZQ010000001">
    <property type="protein sequence ID" value="MBY9073323.1"/>
    <property type="molecule type" value="Genomic_DNA"/>
</dbReference>
<evidence type="ECO:0000256" key="6">
    <source>
        <dbReference type="ARBA" id="ARBA00022741"/>
    </source>
</evidence>
<dbReference type="Pfam" id="PF19279">
    <property type="entry name" value="YegS_C"/>
    <property type="match status" value="1"/>
</dbReference>
<evidence type="ECO:0000256" key="7">
    <source>
        <dbReference type="ARBA" id="ARBA00022777"/>
    </source>
</evidence>
<evidence type="ECO:0000256" key="11">
    <source>
        <dbReference type="ARBA" id="ARBA00023209"/>
    </source>
</evidence>
<evidence type="ECO:0000256" key="1">
    <source>
        <dbReference type="ARBA" id="ARBA00001946"/>
    </source>
</evidence>
<evidence type="ECO:0000259" key="13">
    <source>
        <dbReference type="PROSITE" id="PS50146"/>
    </source>
</evidence>
<dbReference type="InterPro" id="IPR005218">
    <property type="entry name" value="Diacylglycerol/lipid_kinase"/>
</dbReference>
<dbReference type="SMART" id="SM00046">
    <property type="entry name" value="DAGKc"/>
    <property type="match status" value="1"/>
</dbReference>
<keyword evidence="5" id="KW-0479">Metal-binding</keyword>
<dbReference type="PANTHER" id="PTHR12358">
    <property type="entry name" value="SPHINGOSINE KINASE"/>
    <property type="match status" value="1"/>
</dbReference>
<evidence type="ECO:0000256" key="2">
    <source>
        <dbReference type="ARBA" id="ARBA00005983"/>
    </source>
</evidence>
<keyword evidence="8" id="KW-0067">ATP-binding</keyword>
<keyword evidence="4" id="KW-0808">Transferase</keyword>
<proteinExistence type="inferred from homology"/>
<evidence type="ECO:0000256" key="10">
    <source>
        <dbReference type="ARBA" id="ARBA00023098"/>
    </source>
</evidence>
<name>A0ABS7RE77_9ACTN</name>
<dbReference type="PANTHER" id="PTHR12358:SF106">
    <property type="entry name" value="LIPID KINASE YEGS"/>
    <property type="match status" value="1"/>
</dbReference>
<sequence length="292" mass="30830">MAREIALLTNPSAGKGKGSRSAAIALPRLREAGFRVRQLAGRDGDEALDLAKSAVTDGVESLVVCGGDGMVHLAAQVLAGTETSLGIIPAGTGNDVARYLGIPRNDPQAAADVVVGSHVRTIDLARAGASYFVTVLAAGFDSKVNERANAMVWPRGQMRYTLATLAELRVFEPLPYTLELDGEVHRLDAMLVAVGNGPSFGGGLKITHGAEIDDGLLDVVVIKPMSRLDLVKTYPRLYTGGITKHPQYEHHRVRQVTVAAPGVVAYADGERLGSLPMTVDVAPNALRVLAPR</sequence>
<keyword evidence="15" id="KW-1185">Reference proteome</keyword>
<keyword evidence="10" id="KW-0443">Lipid metabolism</keyword>
<dbReference type="Pfam" id="PF00781">
    <property type="entry name" value="DAGK_cat"/>
    <property type="match status" value="1"/>
</dbReference>
<dbReference type="InterPro" id="IPR001206">
    <property type="entry name" value="Diacylglycerol_kinase_cat_dom"/>
</dbReference>
<gene>
    <name evidence="14" type="ORF">K1X13_00675</name>
</gene>
<reference evidence="14 15" key="1">
    <citation type="submission" date="2021-08" db="EMBL/GenBank/DDBJ databases">
        <title>Nocardioides bacterium WL0053 sp. nov., isolated from the sediment.</title>
        <authorList>
            <person name="Wang L."/>
            <person name="Zhang D."/>
            <person name="Zhang A."/>
        </authorList>
    </citation>
    <scope>NUCLEOTIDE SEQUENCE [LARGE SCALE GENOMIC DNA]</scope>
    <source>
        <strain evidence="14 15">WL0053</strain>
    </source>
</reference>
<dbReference type="NCBIfam" id="TIGR00147">
    <property type="entry name" value="YegS/Rv2252/BmrU family lipid kinase"/>
    <property type="match status" value="1"/>
</dbReference>
<protein>
    <submittedName>
        <fullName evidence="14">YegS/Rv2252/BmrU family lipid kinase</fullName>
    </submittedName>
</protein>
<dbReference type="GO" id="GO:0016301">
    <property type="term" value="F:kinase activity"/>
    <property type="evidence" value="ECO:0007669"/>
    <property type="project" value="UniProtKB-KW"/>
</dbReference>
<keyword evidence="3" id="KW-0444">Lipid biosynthesis</keyword>
<evidence type="ECO:0000256" key="8">
    <source>
        <dbReference type="ARBA" id="ARBA00022840"/>
    </source>
</evidence>
<dbReference type="SUPFAM" id="SSF111331">
    <property type="entry name" value="NAD kinase/diacylglycerol kinase-like"/>
    <property type="match status" value="1"/>
</dbReference>
<dbReference type="Gene3D" id="3.40.50.10330">
    <property type="entry name" value="Probable inorganic polyphosphate/atp-NAD kinase, domain 1"/>
    <property type="match status" value="1"/>
</dbReference>
<dbReference type="PROSITE" id="PS50146">
    <property type="entry name" value="DAGK"/>
    <property type="match status" value="1"/>
</dbReference>
<evidence type="ECO:0000256" key="9">
    <source>
        <dbReference type="ARBA" id="ARBA00022842"/>
    </source>
</evidence>
<keyword evidence="12" id="KW-1208">Phospholipid metabolism</keyword>
<keyword evidence="6" id="KW-0547">Nucleotide-binding</keyword>
<evidence type="ECO:0000313" key="14">
    <source>
        <dbReference type="EMBL" id="MBY9073323.1"/>
    </source>
</evidence>
<evidence type="ECO:0000256" key="3">
    <source>
        <dbReference type="ARBA" id="ARBA00022516"/>
    </source>
</evidence>
<comment type="similarity">
    <text evidence="2">Belongs to the diacylglycerol/lipid kinase family.</text>
</comment>
<keyword evidence="7 14" id="KW-0418">Kinase</keyword>
<evidence type="ECO:0000313" key="15">
    <source>
        <dbReference type="Proteomes" id="UP000754710"/>
    </source>
</evidence>
<keyword evidence="11" id="KW-0594">Phospholipid biosynthesis</keyword>
<evidence type="ECO:0000256" key="5">
    <source>
        <dbReference type="ARBA" id="ARBA00022723"/>
    </source>
</evidence>
<comment type="caution">
    <text evidence="14">The sequence shown here is derived from an EMBL/GenBank/DDBJ whole genome shotgun (WGS) entry which is preliminary data.</text>
</comment>
<keyword evidence="9" id="KW-0460">Magnesium</keyword>
<evidence type="ECO:0000256" key="4">
    <source>
        <dbReference type="ARBA" id="ARBA00022679"/>
    </source>
</evidence>
<comment type="cofactor">
    <cofactor evidence="1">
        <name>Mg(2+)</name>
        <dbReference type="ChEBI" id="CHEBI:18420"/>
    </cofactor>
</comment>
<dbReference type="InterPro" id="IPR045540">
    <property type="entry name" value="YegS/DAGK_C"/>
</dbReference>
<dbReference type="InterPro" id="IPR016064">
    <property type="entry name" value="NAD/diacylglycerol_kinase_sf"/>
</dbReference>
<feature type="domain" description="DAGKc" evidence="13">
    <location>
        <begin position="1"/>
        <end position="131"/>
    </location>
</feature>
<dbReference type="RefSeq" id="WP_221023135.1">
    <property type="nucleotide sequence ID" value="NZ_JAIEZQ010000001.1"/>
</dbReference>
<dbReference type="Proteomes" id="UP000754710">
    <property type="component" value="Unassembled WGS sequence"/>
</dbReference>
<accession>A0ABS7RE77</accession>
<organism evidence="14 15">
    <name type="scientific">Nocardioides jiangsuensis</name>
    <dbReference type="NCBI Taxonomy" id="2866161"/>
    <lineage>
        <taxon>Bacteria</taxon>
        <taxon>Bacillati</taxon>
        <taxon>Actinomycetota</taxon>
        <taxon>Actinomycetes</taxon>
        <taxon>Propionibacteriales</taxon>
        <taxon>Nocardioidaceae</taxon>
        <taxon>Nocardioides</taxon>
    </lineage>
</organism>